<organism evidence="15 16">
    <name type="scientific">Siminovitchia acidinfaciens</name>
    <dbReference type="NCBI Taxonomy" id="2321395"/>
    <lineage>
        <taxon>Bacteria</taxon>
        <taxon>Bacillati</taxon>
        <taxon>Bacillota</taxon>
        <taxon>Bacilli</taxon>
        <taxon>Bacillales</taxon>
        <taxon>Bacillaceae</taxon>
        <taxon>Siminovitchia</taxon>
    </lineage>
</organism>
<dbReference type="UniPathway" id="UPA00288">
    <property type="reaction ID" value="UER01023"/>
</dbReference>
<dbReference type="GO" id="GO:0008168">
    <property type="term" value="F:methyltransferase activity"/>
    <property type="evidence" value="ECO:0007669"/>
    <property type="project" value="UniProtKB-KW"/>
</dbReference>
<evidence type="ECO:0000256" key="12">
    <source>
        <dbReference type="HAMAP-Rule" id="MF_00051"/>
    </source>
</evidence>
<keyword evidence="10 12" id="KW-0663">Pyridoxal phosphate</keyword>
<evidence type="ECO:0000313" key="15">
    <source>
        <dbReference type="EMBL" id="RST76475.1"/>
    </source>
</evidence>
<evidence type="ECO:0000256" key="1">
    <source>
        <dbReference type="ARBA" id="ARBA00001528"/>
    </source>
</evidence>
<dbReference type="AlphaFoldDB" id="A0A429Y4W6"/>
<keyword evidence="7 12" id="KW-0554">One-carbon metabolism</keyword>
<feature type="binding site" evidence="12">
    <location>
        <begin position="349"/>
        <end position="351"/>
    </location>
    <ligand>
        <name>(6S)-5,6,7,8-tetrahydrofolate</name>
        <dbReference type="ChEBI" id="CHEBI:57453"/>
    </ligand>
</feature>
<dbReference type="RefSeq" id="WP_126049008.1">
    <property type="nucleotide sequence ID" value="NZ_QYTV02000002.1"/>
</dbReference>
<dbReference type="InterPro" id="IPR039429">
    <property type="entry name" value="SHMT-like_dom"/>
</dbReference>
<dbReference type="GO" id="GO:0035999">
    <property type="term" value="P:tetrahydrofolate interconversion"/>
    <property type="evidence" value="ECO:0007669"/>
    <property type="project" value="UniProtKB-UniRule"/>
</dbReference>
<feature type="binding site" evidence="12">
    <location>
        <position position="116"/>
    </location>
    <ligand>
        <name>(6S)-5,6,7,8-tetrahydrofolate</name>
        <dbReference type="ChEBI" id="CHEBI:57453"/>
    </ligand>
</feature>
<feature type="site" description="Plays an important role in substrate specificity" evidence="12">
    <location>
        <position position="224"/>
    </location>
</feature>
<dbReference type="InterPro" id="IPR015421">
    <property type="entry name" value="PyrdxlP-dep_Trfase_major"/>
</dbReference>
<dbReference type="Gene3D" id="3.90.1150.10">
    <property type="entry name" value="Aspartate Aminotransferase, domain 1"/>
    <property type="match status" value="1"/>
</dbReference>
<comment type="catalytic activity">
    <reaction evidence="1 12">
        <text>(6R)-5,10-methylene-5,6,7,8-tetrahydrofolate + glycine + H2O = (6S)-5,6,7,8-tetrahydrofolate + L-serine</text>
        <dbReference type="Rhea" id="RHEA:15481"/>
        <dbReference type="ChEBI" id="CHEBI:15377"/>
        <dbReference type="ChEBI" id="CHEBI:15636"/>
        <dbReference type="ChEBI" id="CHEBI:33384"/>
        <dbReference type="ChEBI" id="CHEBI:57305"/>
        <dbReference type="ChEBI" id="CHEBI:57453"/>
        <dbReference type="EC" id="2.1.2.1"/>
    </reaction>
</comment>
<dbReference type="EMBL" id="QYTV02000002">
    <property type="protein sequence ID" value="RST76475.1"/>
    <property type="molecule type" value="Genomic_DNA"/>
</dbReference>
<evidence type="ECO:0000256" key="7">
    <source>
        <dbReference type="ARBA" id="ARBA00022563"/>
    </source>
</evidence>
<dbReference type="FunFam" id="3.40.640.10:FF:000001">
    <property type="entry name" value="Serine hydroxymethyltransferase"/>
    <property type="match status" value="1"/>
</dbReference>
<dbReference type="GO" id="GO:0030170">
    <property type="term" value="F:pyridoxal phosphate binding"/>
    <property type="evidence" value="ECO:0007669"/>
    <property type="project" value="UniProtKB-UniRule"/>
</dbReference>
<dbReference type="CDD" id="cd00378">
    <property type="entry name" value="SHMT"/>
    <property type="match status" value="1"/>
</dbReference>
<dbReference type="Gene3D" id="3.40.640.10">
    <property type="entry name" value="Type I PLP-dependent aspartate aminotransferase-like (Major domain)"/>
    <property type="match status" value="1"/>
</dbReference>
<gene>
    <name evidence="12" type="primary">glyA</name>
    <name evidence="15" type="ORF">D4T97_006860</name>
</gene>
<dbReference type="InterPro" id="IPR015424">
    <property type="entry name" value="PyrdxlP-dep_Trfase"/>
</dbReference>
<dbReference type="PANTHER" id="PTHR11680">
    <property type="entry name" value="SERINE HYDROXYMETHYLTRANSFERASE"/>
    <property type="match status" value="1"/>
</dbReference>
<protein>
    <recommendedName>
        <fullName evidence="12">Serine hydroxymethyltransferase</fullName>
        <shortName evidence="12">SHMT</shortName>
        <shortName evidence="12">Serine methylase</shortName>
        <ecNumber evidence="12">2.1.2.1</ecNumber>
    </recommendedName>
</protein>
<dbReference type="InterPro" id="IPR001085">
    <property type="entry name" value="Ser_HO-MeTrfase"/>
</dbReference>
<dbReference type="Pfam" id="PF00464">
    <property type="entry name" value="SHMT"/>
    <property type="match status" value="1"/>
</dbReference>
<dbReference type="InterPro" id="IPR019798">
    <property type="entry name" value="Ser_HO-MeTrfase_PLP_BS"/>
</dbReference>
<dbReference type="GO" id="GO:0019264">
    <property type="term" value="P:glycine biosynthetic process from serine"/>
    <property type="evidence" value="ECO:0007669"/>
    <property type="project" value="UniProtKB-UniRule"/>
</dbReference>
<accession>A0A429Y4W6</accession>
<feature type="binding site" evidence="12">
    <location>
        <begin position="120"/>
        <end position="122"/>
    </location>
    <ligand>
        <name>(6S)-5,6,7,8-tetrahydrofolate</name>
        <dbReference type="ChEBI" id="CHEBI:57453"/>
    </ligand>
</feature>
<dbReference type="OrthoDB" id="9803846at2"/>
<evidence type="ECO:0000256" key="11">
    <source>
        <dbReference type="ARBA" id="ARBA00054606"/>
    </source>
</evidence>
<comment type="cofactor">
    <cofactor evidence="2 12 13">
        <name>pyridoxal 5'-phosphate</name>
        <dbReference type="ChEBI" id="CHEBI:597326"/>
    </cofactor>
</comment>
<sequence length="415" mass="45369">MSLVNGDIEIFRAIEEERKRQDQSLELIASENFVSEDVMKAMGSVLTNKYADGYPGRRYYGGCEHVDVVENIAIERLTELFGAKYANVQPHSGAQANTAVLFSLLEPGDKIMGMNLSHGGHLTHGSPVNMSGKWFEVVSYGVTEDSHLIDYDEVEEIALQERPKLIIAGASAYPRFIDFPRFREIADKIGAFFLVDMAHIAGLVAAGLHPSPMPYADVVTSTTHKTLRGPRGGIILTNDEQMIKKINSAIFPGIQGGPLMHVIAAKAVSFKEALHPDFTIYMEQVVRNASTLAETLKNAGASIVSGGTDNHLLLVDVRPWGLTGKEAEQLLEEAGITVNKNTIPYDPESPFVTSGIRIGTAALTSRGMKESEMEIIGHHIADILTSKGASEVIDRVKENIQQLCNAFPLYQKHLV</sequence>
<dbReference type="FunFam" id="3.90.1150.10:FF:000003">
    <property type="entry name" value="Serine hydroxymethyltransferase"/>
    <property type="match status" value="1"/>
</dbReference>
<comment type="similarity">
    <text evidence="4 12">Belongs to the SHMT family.</text>
</comment>
<dbReference type="PROSITE" id="PS00096">
    <property type="entry name" value="SHMT"/>
    <property type="match status" value="1"/>
</dbReference>
<dbReference type="NCBIfam" id="NF000586">
    <property type="entry name" value="PRK00011.1"/>
    <property type="match status" value="1"/>
</dbReference>
<dbReference type="PANTHER" id="PTHR11680:SF35">
    <property type="entry name" value="SERINE HYDROXYMETHYLTRANSFERASE 1"/>
    <property type="match status" value="1"/>
</dbReference>
<dbReference type="SUPFAM" id="SSF53383">
    <property type="entry name" value="PLP-dependent transferases"/>
    <property type="match status" value="1"/>
</dbReference>
<keyword evidence="8 12" id="KW-0028">Amino-acid biosynthesis</keyword>
<dbReference type="GO" id="GO:0032259">
    <property type="term" value="P:methylation"/>
    <property type="evidence" value="ECO:0007669"/>
    <property type="project" value="UniProtKB-KW"/>
</dbReference>
<name>A0A429Y4W6_9BACI</name>
<dbReference type="GO" id="GO:0005829">
    <property type="term" value="C:cytosol"/>
    <property type="evidence" value="ECO:0007669"/>
    <property type="project" value="TreeGrafter"/>
</dbReference>
<feature type="domain" description="Serine hydroxymethyltransferase-like" evidence="14">
    <location>
        <begin position="4"/>
        <end position="380"/>
    </location>
</feature>
<evidence type="ECO:0000256" key="8">
    <source>
        <dbReference type="ARBA" id="ARBA00022605"/>
    </source>
</evidence>
<keyword evidence="6 12" id="KW-0963">Cytoplasm</keyword>
<dbReference type="InterPro" id="IPR015422">
    <property type="entry name" value="PyrdxlP-dep_Trfase_small"/>
</dbReference>
<comment type="function">
    <text evidence="11">Catalyzes the reversible interconversion of serine and glycine with tetrahydrofolate (THF) serving as the one-carbon carrier. This reaction serves as the major source of one-carbon groups required for the biosynthesis of purines, thymidylate, methionine, and other important biomolecules. Also exhibits THF-independent aldolase activity toward beta-hydroxyamino acids, producing glycine and aldehydes, via a retro-aldol mechanism. Thus, is able to catalyze the cleavage of L-allo-threonine.</text>
</comment>
<evidence type="ECO:0000256" key="10">
    <source>
        <dbReference type="ARBA" id="ARBA00022898"/>
    </source>
</evidence>
<feature type="modified residue" description="N6-(pyridoxal phosphate)lysine" evidence="12 13">
    <location>
        <position position="225"/>
    </location>
</feature>
<reference evidence="15" key="1">
    <citation type="submission" date="2018-12" db="EMBL/GenBank/DDBJ databases">
        <authorList>
            <person name="Sun L."/>
            <person name="Chen Z."/>
        </authorList>
    </citation>
    <scope>NUCLEOTIDE SEQUENCE [LARGE SCALE GENOMIC DNA]</scope>
    <source>
        <strain evidence="15">3-2-2</strain>
    </source>
</reference>
<comment type="pathway">
    <text evidence="12">Amino-acid biosynthesis; glycine biosynthesis; glycine from L-serine: step 1/1.</text>
</comment>
<evidence type="ECO:0000256" key="2">
    <source>
        <dbReference type="ARBA" id="ARBA00001933"/>
    </source>
</evidence>
<evidence type="ECO:0000256" key="6">
    <source>
        <dbReference type="ARBA" id="ARBA00022490"/>
    </source>
</evidence>
<keyword evidence="16" id="KW-1185">Reference proteome</keyword>
<comment type="caution">
    <text evidence="15">The sequence shown here is derived from an EMBL/GenBank/DDBJ whole genome shotgun (WGS) entry which is preliminary data.</text>
</comment>
<dbReference type="EC" id="2.1.2.1" evidence="12"/>
<evidence type="ECO:0000313" key="16">
    <source>
        <dbReference type="Proteomes" id="UP000287156"/>
    </source>
</evidence>
<feature type="binding site" evidence="12">
    <location>
        <position position="240"/>
    </location>
    <ligand>
        <name>(6S)-5,6,7,8-tetrahydrofolate</name>
        <dbReference type="ChEBI" id="CHEBI:57453"/>
    </ligand>
</feature>
<evidence type="ECO:0000256" key="5">
    <source>
        <dbReference type="ARBA" id="ARBA00011738"/>
    </source>
</evidence>
<comment type="subunit">
    <text evidence="5 12">Homodimer.</text>
</comment>
<dbReference type="Proteomes" id="UP000287156">
    <property type="component" value="Unassembled WGS sequence"/>
</dbReference>
<proteinExistence type="inferred from homology"/>
<evidence type="ECO:0000256" key="9">
    <source>
        <dbReference type="ARBA" id="ARBA00022679"/>
    </source>
</evidence>
<keyword evidence="9 12" id="KW-0808">Transferase</keyword>
<evidence type="ECO:0000259" key="14">
    <source>
        <dbReference type="Pfam" id="PF00464"/>
    </source>
</evidence>
<dbReference type="PIRSF" id="PIRSF000412">
    <property type="entry name" value="SHMT"/>
    <property type="match status" value="1"/>
</dbReference>
<dbReference type="InterPro" id="IPR049943">
    <property type="entry name" value="Ser_HO-MeTrfase-like"/>
</dbReference>
<evidence type="ECO:0000256" key="3">
    <source>
        <dbReference type="ARBA" id="ARBA00004496"/>
    </source>
</evidence>
<evidence type="ECO:0000256" key="13">
    <source>
        <dbReference type="PIRSR" id="PIRSR000412-50"/>
    </source>
</evidence>
<comment type="subcellular location">
    <subcellularLocation>
        <location evidence="3 12">Cytoplasm</location>
    </subcellularLocation>
</comment>
<dbReference type="UniPathway" id="UPA00193"/>
<dbReference type="HAMAP" id="MF_00051">
    <property type="entry name" value="SHMT"/>
    <property type="match status" value="1"/>
</dbReference>
<comment type="pathway">
    <text evidence="12">One-carbon metabolism; tetrahydrofolate interconversion.</text>
</comment>
<dbReference type="GO" id="GO:0004372">
    <property type="term" value="F:glycine hydroxymethyltransferase activity"/>
    <property type="evidence" value="ECO:0007669"/>
    <property type="project" value="UniProtKB-UniRule"/>
</dbReference>
<evidence type="ECO:0000256" key="4">
    <source>
        <dbReference type="ARBA" id="ARBA00006376"/>
    </source>
</evidence>